<protein>
    <submittedName>
        <fullName evidence="2">DUF4231 domain-containing protein</fullName>
    </submittedName>
</protein>
<evidence type="ECO:0000313" key="3">
    <source>
        <dbReference type="Proteomes" id="UP000586827"/>
    </source>
</evidence>
<organism evidence="2 3">
    <name type="scientific">Nocardia uniformis</name>
    <dbReference type="NCBI Taxonomy" id="53432"/>
    <lineage>
        <taxon>Bacteria</taxon>
        <taxon>Bacillati</taxon>
        <taxon>Actinomycetota</taxon>
        <taxon>Actinomycetes</taxon>
        <taxon>Mycobacteriales</taxon>
        <taxon>Nocardiaceae</taxon>
        <taxon>Nocardia</taxon>
    </lineage>
</organism>
<reference evidence="2 3" key="1">
    <citation type="submission" date="2020-05" db="EMBL/GenBank/DDBJ databases">
        <title>MicrobeNet Type strains.</title>
        <authorList>
            <person name="Nicholson A.C."/>
        </authorList>
    </citation>
    <scope>NUCLEOTIDE SEQUENCE [LARGE SCALE GENOMIC DNA]</scope>
    <source>
        <strain evidence="2 3">JCM 3224</strain>
    </source>
</reference>
<proteinExistence type="predicted"/>
<keyword evidence="1" id="KW-0812">Transmembrane</keyword>
<gene>
    <name evidence="2" type="ORF">HLB23_28810</name>
</gene>
<evidence type="ECO:0000313" key="2">
    <source>
        <dbReference type="EMBL" id="NNH73807.1"/>
    </source>
</evidence>
<accession>A0A849CCK7</accession>
<dbReference type="Proteomes" id="UP000586827">
    <property type="component" value="Unassembled WGS sequence"/>
</dbReference>
<sequence>MAWYRGKSSVAQQMYKRVKFGQIVVGGMVPVLAVVPGWNWLTAIVAATVVIAEGAQQLFQWQNNWLGYRSIAEALKGEKYLYLAHAGNYRDGDRRTVLAERLEQLLSQQNLRWIDEHESQRSVPPPTTP</sequence>
<dbReference type="Pfam" id="PF14015">
    <property type="entry name" value="DUF4231"/>
    <property type="match status" value="1"/>
</dbReference>
<name>A0A849CCK7_9NOCA</name>
<feature type="transmembrane region" description="Helical" evidence="1">
    <location>
        <begin position="20"/>
        <end position="41"/>
    </location>
</feature>
<keyword evidence="1" id="KW-1133">Transmembrane helix</keyword>
<comment type="caution">
    <text evidence="2">The sequence shown here is derived from an EMBL/GenBank/DDBJ whole genome shotgun (WGS) entry which is preliminary data.</text>
</comment>
<keyword evidence="3" id="KW-1185">Reference proteome</keyword>
<dbReference type="InterPro" id="IPR025325">
    <property type="entry name" value="DUF4231"/>
</dbReference>
<dbReference type="NCBIfam" id="NF033634">
    <property type="entry name" value="SLATT_1"/>
    <property type="match status" value="1"/>
</dbReference>
<dbReference type="AlphaFoldDB" id="A0A849CCK7"/>
<keyword evidence="1" id="KW-0472">Membrane</keyword>
<dbReference type="EMBL" id="JABELX010000011">
    <property type="protein sequence ID" value="NNH73807.1"/>
    <property type="molecule type" value="Genomic_DNA"/>
</dbReference>
<evidence type="ECO:0000256" key="1">
    <source>
        <dbReference type="SAM" id="Phobius"/>
    </source>
</evidence>